<evidence type="ECO:0000256" key="1">
    <source>
        <dbReference type="ARBA" id="ARBA00005964"/>
    </source>
</evidence>
<dbReference type="ESTHER" id="glomm-d3tru7">
    <property type="family name" value="Carb_B_Arthropoda"/>
</dbReference>
<evidence type="ECO:0000256" key="5">
    <source>
        <dbReference type="ARBA" id="ARBA00023180"/>
    </source>
</evidence>
<dbReference type="InterPro" id="IPR019826">
    <property type="entry name" value="Carboxylesterase_B_AS"/>
</dbReference>
<dbReference type="EC" id="3.1.1.-" evidence="6"/>
<evidence type="ECO:0000256" key="6">
    <source>
        <dbReference type="RuleBase" id="RU361235"/>
    </source>
</evidence>
<feature type="domain" description="Carboxylesterase type B" evidence="7">
    <location>
        <begin position="22"/>
        <end position="538"/>
    </location>
</feature>
<sequence>MVYPWLVLSLWVGLCRSQATIEVNTDLGKIKGLEMTSRLGEKFWSFRGIPYAQPPIGDLRFQPPQPYNAWKPQVYDATSDGPICPQLTTETSEISEDCLRLNVYTKNLNDKKPVIVYLHPGGFYSFSAQSKSLAGPQSFMDRDIVLVTVNYRLGSLGFLATGTAEAPGNAGLKDQVVALRWVQQHIRKFGGDCDSVTLWGYSAGSFSIGLHIMSPMSKGLFHRAIMMSASPLGQFNYQNNQLNLAEKQARLLDCPEKPIKNMVKCLKTKSTMDYVDTIRDMFEFEWNPVLNWVPVIEPNFGQERFLTDDPYRVMESGNIHKVPLIIGITEYEFYYLAFYTLRNETQRDRFNADFATYAPIYFLYERETQKSLTASKAFREKYFQNQPLVYPNSLEKFGQLYSDGLIGFEYYRYLHMIVKHVPVYTYMFNYKGRYSFFINPDTNQTYGAMHHDELLYLLHMPVLTPLFTKTDPENDVIERLTRLWSEFAKNSNPNNPHDVYLKDIDWCLYTEKDKKYLEIGNELQLKSGGIYTDRLQLWNSLFPLK</sequence>
<dbReference type="Pfam" id="PF00135">
    <property type="entry name" value="COesterase"/>
    <property type="match status" value="1"/>
</dbReference>
<evidence type="ECO:0000256" key="3">
    <source>
        <dbReference type="ARBA" id="ARBA00022801"/>
    </source>
</evidence>
<dbReference type="InterPro" id="IPR029058">
    <property type="entry name" value="AB_hydrolase_fold"/>
</dbReference>
<evidence type="ECO:0000259" key="7">
    <source>
        <dbReference type="Pfam" id="PF00135"/>
    </source>
</evidence>
<feature type="chain" id="PRO_5005126372" description="Carboxylic ester hydrolase" evidence="6">
    <location>
        <begin position="18"/>
        <end position="545"/>
    </location>
</feature>
<dbReference type="EMBL" id="EZ424149">
    <property type="protein sequence ID" value="ADD20425.1"/>
    <property type="molecule type" value="mRNA"/>
</dbReference>
<organism evidence="8">
    <name type="scientific">Glossina morsitans morsitans</name>
    <name type="common">Savannah tsetse fly</name>
    <dbReference type="NCBI Taxonomy" id="37546"/>
    <lineage>
        <taxon>Eukaryota</taxon>
        <taxon>Metazoa</taxon>
        <taxon>Ecdysozoa</taxon>
        <taxon>Arthropoda</taxon>
        <taxon>Hexapoda</taxon>
        <taxon>Insecta</taxon>
        <taxon>Pterygota</taxon>
        <taxon>Neoptera</taxon>
        <taxon>Endopterygota</taxon>
        <taxon>Diptera</taxon>
        <taxon>Brachycera</taxon>
        <taxon>Muscomorpha</taxon>
        <taxon>Hippoboscoidea</taxon>
        <taxon>Glossinidae</taxon>
        <taxon>Glossina</taxon>
    </lineage>
</organism>
<reference evidence="8" key="1">
    <citation type="journal article" date="2010" name="BMC Genomics">
        <title>An insight into the sialome of Glossina morsitans morsitans.</title>
        <authorList>
            <person name="Alves-Silva J."/>
            <person name="Ribeiro J.M."/>
            <person name="Van Den Abbeele J."/>
            <person name="Attardo G."/>
            <person name="Hao Z."/>
            <person name="Haines L.R."/>
            <person name="Soares M.B."/>
            <person name="Berriman M."/>
            <person name="Aksoy S."/>
            <person name="Lehane M.J."/>
        </authorList>
    </citation>
    <scope>NUCLEOTIDE SEQUENCE</scope>
    <source>
        <tissue evidence="8">Salivary gland</tissue>
    </source>
</reference>
<dbReference type="Gene3D" id="3.40.50.1820">
    <property type="entry name" value="alpha/beta hydrolase"/>
    <property type="match status" value="1"/>
</dbReference>
<protein>
    <recommendedName>
        <fullName evidence="6">Carboxylic ester hydrolase</fullName>
        <ecNumber evidence="6">3.1.1.-</ecNumber>
    </recommendedName>
</protein>
<keyword evidence="3 6" id="KW-0378">Hydrolase</keyword>
<dbReference type="PANTHER" id="PTHR43142:SF1">
    <property type="entry name" value="CARBOXYLIC ESTER HYDROLASE"/>
    <property type="match status" value="1"/>
</dbReference>
<name>D3TRU7_GLOMM</name>
<feature type="signal peptide" evidence="6">
    <location>
        <begin position="1"/>
        <end position="17"/>
    </location>
</feature>
<dbReference type="PROSITE" id="PS00122">
    <property type="entry name" value="CARBOXYLESTERASE_B_1"/>
    <property type="match status" value="1"/>
</dbReference>
<keyword evidence="2" id="KW-0719">Serine esterase</keyword>
<dbReference type="PANTHER" id="PTHR43142">
    <property type="entry name" value="CARBOXYLIC ESTER HYDROLASE"/>
    <property type="match status" value="1"/>
</dbReference>
<evidence type="ECO:0000313" key="8">
    <source>
        <dbReference type="EMBL" id="ADD20425.1"/>
    </source>
</evidence>
<keyword evidence="5" id="KW-0325">Glycoprotein</keyword>
<comment type="similarity">
    <text evidence="1 6">Belongs to the type-B carboxylesterase/lipase family.</text>
</comment>
<evidence type="ECO:0000256" key="4">
    <source>
        <dbReference type="ARBA" id="ARBA00023157"/>
    </source>
</evidence>
<dbReference type="FunFam" id="3.40.50.1820:FF:000155">
    <property type="entry name" value="Carboxylic ester hydrolase"/>
    <property type="match status" value="1"/>
</dbReference>
<dbReference type="AlphaFoldDB" id="D3TRU7"/>
<evidence type="ECO:0000256" key="2">
    <source>
        <dbReference type="ARBA" id="ARBA00022487"/>
    </source>
</evidence>
<accession>D3TRU7</accession>
<proteinExistence type="evidence at transcript level"/>
<dbReference type="SUPFAM" id="SSF53474">
    <property type="entry name" value="alpha/beta-Hydrolases"/>
    <property type="match status" value="1"/>
</dbReference>
<keyword evidence="4" id="KW-1015">Disulfide bond</keyword>
<dbReference type="InterPro" id="IPR002018">
    <property type="entry name" value="CarbesteraseB"/>
</dbReference>
<keyword evidence="6" id="KW-0732">Signal</keyword>
<dbReference type="GO" id="GO:0052689">
    <property type="term" value="F:carboxylic ester hydrolase activity"/>
    <property type="evidence" value="ECO:0007669"/>
    <property type="project" value="UniProtKB-KW"/>
</dbReference>
<reference evidence="8" key="2">
    <citation type="submission" date="2010-01" db="EMBL/GenBank/DDBJ databases">
        <authorList>
            <consortium name="International Glossina Genome Initiative"/>
            <person name="da Silva J."/>
            <person name="Ribeiro J.M.C."/>
            <person name="Abbeele J.V."/>
            <person name="Attardo G."/>
            <person name="Hao Z."/>
            <person name="Haines L.R."/>
            <person name="Soares M.B."/>
            <person name="Berriman M."/>
            <person name="Aksoy S."/>
            <person name="Lehane M.J."/>
        </authorList>
    </citation>
    <scope>NUCLEOTIDE SEQUENCE</scope>
    <source>
        <tissue evidence="8">Salivary gland</tissue>
    </source>
</reference>